<organism evidence="1">
    <name type="scientific">Edafosvirus sp</name>
    <dbReference type="NCBI Taxonomy" id="2487765"/>
    <lineage>
        <taxon>Viruses</taxon>
        <taxon>Varidnaviria</taxon>
        <taxon>Bamfordvirae</taxon>
        <taxon>Nucleocytoviricota</taxon>
        <taxon>Megaviricetes</taxon>
        <taxon>Imitervirales</taxon>
        <taxon>Mimiviridae</taxon>
        <taxon>Klosneuvirinae</taxon>
    </lineage>
</organism>
<name>A0A3G4ZTU3_9VIRU</name>
<reference evidence="1" key="1">
    <citation type="submission" date="2018-10" db="EMBL/GenBank/DDBJ databases">
        <title>Hidden diversity of soil giant viruses.</title>
        <authorList>
            <person name="Schulz F."/>
            <person name="Alteio L."/>
            <person name="Goudeau D."/>
            <person name="Ryan E.M."/>
            <person name="Malmstrom R.R."/>
            <person name="Blanchard J."/>
            <person name="Woyke T."/>
        </authorList>
    </citation>
    <scope>NUCLEOTIDE SEQUENCE</scope>
    <source>
        <strain evidence="1">EDV1</strain>
    </source>
</reference>
<accession>A0A3G4ZTU3</accession>
<sequence>MSCVWNGIISALKLNMRPLDLLQLVQEKNIETVDVVWNNQELTKQNYTENMERIKSISPREISCGYDCSSCDPLLLLIAQIFNVSIIHNYNNVIINYTNKKYPYNKINVASNNNHFWNH</sequence>
<gene>
    <name evidence="1" type="ORF">Edafosvirus9_31</name>
</gene>
<proteinExistence type="predicted"/>
<dbReference type="EMBL" id="MK072074">
    <property type="protein sequence ID" value="AYV78317.1"/>
    <property type="molecule type" value="Genomic_DNA"/>
</dbReference>
<protein>
    <submittedName>
        <fullName evidence="1">Uncharacterized protein</fullName>
    </submittedName>
</protein>
<evidence type="ECO:0000313" key="1">
    <source>
        <dbReference type="EMBL" id="AYV78317.1"/>
    </source>
</evidence>